<name>A0A2R3QCX8_9BURK</name>
<organism evidence="3 4">
    <name type="scientific">Melaminivora suipulveris</name>
    <dbReference type="NCBI Taxonomy" id="2109913"/>
    <lineage>
        <taxon>Bacteria</taxon>
        <taxon>Pseudomonadati</taxon>
        <taxon>Pseudomonadota</taxon>
        <taxon>Betaproteobacteria</taxon>
        <taxon>Burkholderiales</taxon>
        <taxon>Comamonadaceae</taxon>
        <taxon>Melaminivora</taxon>
    </lineage>
</organism>
<dbReference type="SUPFAM" id="SSF52266">
    <property type="entry name" value="SGNH hydrolase"/>
    <property type="match status" value="1"/>
</dbReference>
<gene>
    <name evidence="3" type="ORF">C6568_10345</name>
</gene>
<feature type="chain" id="PRO_5015358868" evidence="2">
    <location>
        <begin position="23"/>
        <end position="317"/>
    </location>
</feature>
<dbReference type="InterPro" id="IPR036514">
    <property type="entry name" value="SGNH_hydro_sf"/>
</dbReference>
<dbReference type="PANTHER" id="PTHR45648:SF106">
    <property type="entry name" value="ANTHER-SPECIFIC PROLINE-RICH PROTEIN APG"/>
    <property type="match status" value="1"/>
</dbReference>
<dbReference type="InterPro" id="IPR051058">
    <property type="entry name" value="GDSL_Est/Lipase"/>
</dbReference>
<sequence>MAANWMRRTFVAAACASAALLAACGSSSTESALAPERMITFGDAFADVGQKGSRYTVNDGSANTWTLQVAARYERPLQPASAGGLGFAQGNARVLATPDAAGNATTPTVAQQIDQFLAGQRFADNDLVMLAAGTSDLIAGMAAVQAGAQTPEQYVAAARKTGEDLAAQVRRLVAAGAKHVLMTGVYDLSRTPWAKAIGQQDLISRASNAFNQSLLINIEDLGKNVLYVDVAYYVNVFEGSPGSYGFNDGKTPVCTSVDPGPGIGIGVGEVNSALCNTGTLLPGANTDRYVFADKVYLTPAAQRQLGDITYDRLRSRW</sequence>
<dbReference type="KEGG" id="mela:C6568_10345"/>
<accession>A0A2R3QCX8</accession>
<evidence type="ECO:0000313" key="3">
    <source>
        <dbReference type="EMBL" id="AVO49625.1"/>
    </source>
</evidence>
<evidence type="ECO:0000313" key="4">
    <source>
        <dbReference type="Proteomes" id="UP000237925"/>
    </source>
</evidence>
<dbReference type="RefSeq" id="WP_106684057.1">
    <property type="nucleotide sequence ID" value="NZ_CP027667.1"/>
</dbReference>
<dbReference type="EMBL" id="CP027667">
    <property type="protein sequence ID" value="AVO49625.1"/>
    <property type="molecule type" value="Genomic_DNA"/>
</dbReference>
<dbReference type="InterPro" id="IPR001087">
    <property type="entry name" value="GDSL"/>
</dbReference>
<protein>
    <submittedName>
        <fullName evidence="3">GDSL family lipase</fullName>
    </submittedName>
</protein>
<dbReference type="Gene3D" id="3.40.50.1110">
    <property type="entry name" value="SGNH hydrolase"/>
    <property type="match status" value="1"/>
</dbReference>
<dbReference type="CDD" id="cd01847">
    <property type="entry name" value="Triacylglycerol_lipase_like"/>
    <property type="match status" value="1"/>
</dbReference>
<dbReference type="PROSITE" id="PS51257">
    <property type="entry name" value="PROKAR_LIPOPROTEIN"/>
    <property type="match status" value="1"/>
</dbReference>
<dbReference type="OrthoDB" id="9148933at2"/>
<dbReference type="PROSITE" id="PS51318">
    <property type="entry name" value="TAT"/>
    <property type="match status" value="1"/>
</dbReference>
<evidence type="ECO:0000256" key="1">
    <source>
        <dbReference type="ARBA" id="ARBA00022801"/>
    </source>
</evidence>
<dbReference type="Proteomes" id="UP000237925">
    <property type="component" value="Chromosome"/>
</dbReference>
<dbReference type="Pfam" id="PF00657">
    <property type="entry name" value="Lipase_GDSL"/>
    <property type="match status" value="1"/>
</dbReference>
<keyword evidence="1" id="KW-0378">Hydrolase</keyword>
<feature type="signal peptide" evidence="2">
    <location>
        <begin position="1"/>
        <end position="22"/>
    </location>
</feature>
<dbReference type="PANTHER" id="PTHR45648">
    <property type="entry name" value="GDSL LIPASE/ACYLHYDROLASE FAMILY PROTEIN (AFU_ORTHOLOGUE AFUA_4G14700)"/>
    <property type="match status" value="1"/>
</dbReference>
<reference evidence="3 4" key="1">
    <citation type="submission" date="2018-03" db="EMBL/GenBank/DDBJ databases">
        <title>Genome sequencing of Melaminivora sp.</title>
        <authorList>
            <person name="Kim S.-J."/>
            <person name="Heo J."/>
            <person name="Ahn J.-H."/>
            <person name="Kwon S.-W."/>
        </authorList>
    </citation>
    <scope>NUCLEOTIDE SEQUENCE [LARGE SCALE GENOMIC DNA]</scope>
    <source>
        <strain evidence="3 4">SC2-9</strain>
    </source>
</reference>
<dbReference type="InterPro" id="IPR006311">
    <property type="entry name" value="TAT_signal"/>
</dbReference>
<keyword evidence="4" id="KW-1185">Reference proteome</keyword>
<dbReference type="GO" id="GO:0016788">
    <property type="term" value="F:hydrolase activity, acting on ester bonds"/>
    <property type="evidence" value="ECO:0007669"/>
    <property type="project" value="InterPro"/>
</dbReference>
<keyword evidence="2" id="KW-0732">Signal</keyword>
<dbReference type="AlphaFoldDB" id="A0A2R3QCX8"/>
<proteinExistence type="predicted"/>
<evidence type="ECO:0000256" key="2">
    <source>
        <dbReference type="SAM" id="SignalP"/>
    </source>
</evidence>